<evidence type="ECO:0000313" key="1">
    <source>
        <dbReference type="EMBL" id="MDR6241122.1"/>
    </source>
</evidence>
<gene>
    <name evidence="1" type="ORF">HNQ88_004198</name>
</gene>
<name>A0AAE4BUS7_9BACT</name>
<dbReference type="PROSITE" id="PS51257">
    <property type="entry name" value="PROKAR_LIPOPROTEIN"/>
    <property type="match status" value="1"/>
</dbReference>
<keyword evidence="2" id="KW-1185">Reference proteome</keyword>
<protein>
    <recommendedName>
        <fullName evidence="3">Lipoprotein</fullName>
    </recommendedName>
</protein>
<reference evidence="1" key="1">
    <citation type="submission" date="2023-07" db="EMBL/GenBank/DDBJ databases">
        <title>Genomic Encyclopedia of Type Strains, Phase IV (KMG-IV): sequencing the most valuable type-strain genomes for metagenomic binning, comparative biology and taxonomic classification.</title>
        <authorList>
            <person name="Goeker M."/>
        </authorList>
    </citation>
    <scope>NUCLEOTIDE SEQUENCE</scope>
    <source>
        <strain evidence="1">DSM 26174</strain>
    </source>
</reference>
<dbReference type="AlphaFoldDB" id="A0AAE4BUS7"/>
<sequence length="167" mass="19218">MRMVKIQKVHFQYYLTFIAVLTFGCQADNKSVDVFSYQIDNSTEKIETLKKHLSKESGLIDAEYHIWFQDNGTGGISGPSDYNIKLALKIEPDSLDSWIEHLEPSSKKISTDLWDELKLNGNLWETASEPELYHSSSFAEVKLLFREENIVLGIYSTMPVDLEYIDE</sequence>
<comment type="caution">
    <text evidence="1">The sequence shown here is derived from an EMBL/GenBank/DDBJ whole genome shotgun (WGS) entry which is preliminary data.</text>
</comment>
<evidence type="ECO:0008006" key="3">
    <source>
        <dbReference type="Google" id="ProtNLM"/>
    </source>
</evidence>
<organism evidence="1 2">
    <name type="scientific">Aureibacter tunicatorum</name>
    <dbReference type="NCBI Taxonomy" id="866807"/>
    <lineage>
        <taxon>Bacteria</taxon>
        <taxon>Pseudomonadati</taxon>
        <taxon>Bacteroidota</taxon>
        <taxon>Cytophagia</taxon>
        <taxon>Cytophagales</taxon>
        <taxon>Persicobacteraceae</taxon>
        <taxon>Aureibacter</taxon>
    </lineage>
</organism>
<proteinExistence type="predicted"/>
<evidence type="ECO:0000313" key="2">
    <source>
        <dbReference type="Proteomes" id="UP001185092"/>
    </source>
</evidence>
<dbReference type="EMBL" id="JAVDQD010000006">
    <property type="protein sequence ID" value="MDR6241122.1"/>
    <property type="molecule type" value="Genomic_DNA"/>
</dbReference>
<dbReference type="RefSeq" id="WP_309941676.1">
    <property type="nucleotide sequence ID" value="NZ_AP025305.1"/>
</dbReference>
<dbReference type="Proteomes" id="UP001185092">
    <property type="component" value="Unassembled WGS sequence"/>
</dbReference>
<accession>A0AAE4BUS7</accession>